<feature type="compositionally biased region" description="Basic and acidic residues" evidence="1">
    <location>
        <begin position="382"/>
        <end position="392"/>
    </location>
</feature>
<name>A0AAU9VEW0_EUPED</name>
<gene>
    <name evidence="2" type="ORF">EEDITHA_LOCUS22746</name>
</gene>
<proteinExistence type="predicted"/>
<sequence>MSEFNCDEEEKDDNVLFEDNSEILNLSEEGAKNILNCEQRVEKRPRGSSDENINDNEFITVTRKKSKYRIVSDSICTQNEKAQIEDEIIHDKHEVSMTSLKMLPKQFAMAKLLRDEDIQNIVRIKYKGPYKVLIQFNSVDSADKLLKCTKMVELGFKCMMTMENRYTYGVVKGVDLELDEKEILENLTSEYEVIAVKRLKRVDYDGKWINSEACRISFKGDTLPTYVTGYGVRFKVEPFLFPVSQCSGCWKFGHFLRFCPTRKILCPKCGGNHDNCETKELKCLNCKGPHFVLDKNCPMFVKEKKIRVIMSEINVIYRRALEIYMQKNHSNIQVPDPKYSKKENIIMPNSKKTQIYNKNLYSSKVASEALIEMDCSSRESENEKEDYVEKKSGTQKTKKKKKNTKQDYHRSLLDIQRVTENEIHSDSSSEKTHEEEENKLNIRKLFKDIEFKQIWRKIKNVILCSDQKWEEKIYGCVKILISELKKIVINLFQSEGIVSRLLDLING</sequence>
<keyword evidence="3" id="KW-1185">Reference proteome</keyword>
<protein>
    <recommendedName>
        <fullName evidence="4">Gag-like protein</fullName>
    </recommendedName>
</protein>
<organism evidence="2 3">
    <name type="scientific">Euphydryas editha</name>
    <name type="common">Edith's checkerspot</name>
    <dbReference type="NCBI Taxonomy" id="104508"/>
    <lineage>
        <taxon>Eukaryota</taxon>
        <taxon>Metazoa</taxon>
        <taxon>Ecdysozoa</taxon>
        <taxon>Arthropoda</taxon>
        <taxon>Hexapoda</taxon>
        <taxon>Insecta</taxon>
        <taxon>Pterygota</taxon>
        <taxon>Neoptera</taxon>
        <taxon>Endopterygota</taxon>
        <taxon>Lepidoptera</taxon>
        <taxon>Glossata</taxon>
        <taxon>Ditrysia</taxon>
        <taxon>Papilionoidea</taxon>
        <taxon>Nymphalidae</taxon>
        <taxon>Nymphalinae</taxon>
        <taxon>Euphydryas</taxon>
    </lineage>
</organism>
<feature type="region of interest" description="Disordered" evidence="1">
    <location>
        <begin position="382"/>
        <end position="407"/>
    </location>
</feature>
<dbReference type="EMBL" id="CAKOGL010000043">
    <property type="protein sequence ID" value="CAH2108845.1"/>
    <property type="molecule type" value="Genomic_DNA"/>
</dbReference>
<evidence type="ECO:0000313" key="2">
    <source>
        <dbReference type="EMBL" id="CAH2108845.1"/>
    </source>
</evidence>
<reference evidence="2" key="1">
    <citation type="submission" date="2022-03" db="EMBL/GenBank/DDBJ databases">
        <authorList>
            <person name="Tunstrom K."/>
        </authorList>
    </citation>
    <scope>NUCLEOTIDE SEQUENCE</scope>
</reference>
<accession>A0AAU9VEW0</accession>
<comment type="caution">
    <text evidence="2">The sequence shown here is derived from an EMBL/GenBank/DDBJ whole genome shotgun (WGS) entry which is preliminary data.</text>
</comment>
<dbReference type="Proteomes" id="UP001153954">
    <property type="component" value="Unassembled WGS sequence"/>
</dbReference>
<evidence type="ECO:0000256" key="1">
    <source>
        <dbReference type="SAM" id="MobiDB-lite"/>
    </source>
</evidence>
<dbReference type="AlphaFoldDB" id="A0AAU9VEW0"/>
<evidence type="ECO:0008006" key="4">
    <source>
        <dbReference type="Google" id="ProtNLM"/>
    </source>
</evidence>
<evidence type="ECO:0000313" key="3">
    <source>
        <dbReference type="Proteomes" id="UP001153954"/>
    </source>
</evidence>